<dbReference type="RefSeq" id="WP_330792385.1">
    <property type="nucleotide sequence ID" value="NZ_JAZEWV010000001.1"/>
</dbReference>
<sequence length="261" mass="27508">MSTAAVVAIVVAVLVVAAVVAAVTLKRGTGPGGARLKHRFGPEYERTLAHHDGDEKAARQELAERVKRYGELEFQPLSAQDREQFESRWAAVKAQFVDHPAEAVTEADRLIGQLAEKRGFPAADSPEHTDALSVHHPEQLQGYRRAHSLAGQTGARDSQGTEELRKALLEARGMFDELVGGDSGTAASTPAIDPPSSPTGTTTGTATGATSATSTPVADGRDEDVHEDQDGHDSTRRSPRGGRFASLTGGGAGKDDTDSTH</sequence>
<protein>
    <recommendedName>
        <fullName evidence="4">Secreted protein</fullName>
    </recommendedName>
</protein>
<feature type="compositionally biased region" description="Basic and acidic residues" evidence="1">
    <location>
        <begin position="219"/>
        <end position="236"/>
    </location>
</feature>
<name>A0ABU7P5L2_9ACTN</name>
<reference evidence="2 3" key="1">
    <citation type="submission" date="2023-12" db="EMBL/GenBank/DDBJ databases">
        <title>Streptomyces sp. V4-01.</title>
        <authorList>
            <person name="Somphong A."/>
            <person name="Phongsopitanun W."/>
        </authorList>
    </citation>
    <scope>NUCLEOTIDE SEQUENCE [LARGE SCALE GENOMIC DNA]</scope>
    <source>
        <strain evidence="2 3">V4-01</strain>
    </source>
</reference>
<accession>A0ABU7P5L2</accession>
<organism evidence="2 3">
    <name type="scientific">Actinacidiphila polyblastidii</name>
    <dbReference type="NCBI Taxonomy" id="3110430"/>
    <lineage>
        <taxon>Bacteria</taxon>
        <taxon>Bacillati</taxon>
        <taxon>Actinomycetota</taxon>
        <taxon>Actinomycetes</taxon>
        <taxon>Kitasatosporales</taxon>
        <taxon>Streptomycetaceae</taxon>
        <taxon>Actinacidiphila</taxon>
    </lineage>
</organism>
<evidence type="ECO:0000313" key="3">
    <source>
        <dbReference type="Proteomes" id="UP001344658"/>
    </source>
</evidence>
<evidence type="ECO:0000256" key="1">
    <source>
        <dbReference type="SAM" id="MobiDB-lite"/>
    </source>
</evidence>
<gene>
    <name evidence="2" type="ORF">V2S66_01115</name>
</gene>
<feature type="compositionally biased region" description="Low complexity" evidence="1">
    <location>
        <begin position="198"/>
        <end position="216"/>
    </location>
</feature>
<keyword evidence="3" id="KW-1185">Reference proteome</keyword>
<comment type="caution">
    <text evidence="2">The sequence shown here is derived from an EMBL/GenBank/DDBJ whole genome shotgun (WGS) entry which is preliminary data.</text>
</comment>
<proteinExistence type="predicted"/>
<dbReference type="Proteomes" id="UP001344658">
    <property type="component" value="Unassembled WGS sequence"/>
</dbReference>
<evidence type="ECO:0008006" key="4">
    <source>
        <dbReference type="Google" id="ProtNLM"/>
    </source>
</evidence>
<feature type="region of interest" description="Disordered" evidence="1">
    <location>
        <begin position="179"/>
        <end position="261"/>
    </location>
</feature>
<evidence type="ECO:0000313" key="2">
    <source>
        <dbReference type="EMBL" id="MEE4540567.1"/>
    </source>
</evidence>
<dbReference type="EMBL" id="JAZEWV010000001">
    <property type="protein sequence ID" value="MEE4540567.1"/>
    <property type="molecule type" value="Genomic_DNA"/>
</dbReference>